<evidence type="ECO:0000256" key="9">
    <source>
        <dbReference type="ARBA" id="ARBA00023180"/>
    </source>
</evidence>
<keyword evidence="12" id="KW-1185">Reference proteome</keyword>
<name>A0A834XX59_APHGI</name>
<evidence type="ECO:0000256" key="6">
    <source>
        <dbReference type="ARBA" id="ARBA00022824"/>
    </source>
</evidence>
<dbReference type="AlphaFoldDB" id="A0A834XX59"/>
<evidence type="ECO:0000256" key="7">
    <source>
        <dbReference type="ARBA" id="ARBA00022989"/>
    </source>
</evidence>
<proteinExistence type="inferred from homology"/>
<keyword evidence="9" id="KW-0325">Glycoprotein</keyword>
<sequence length="235" mass="26521">MIAKKLINNCLRILLIFICIYFEFANAKTSINPKVDYSVDGHGFHRKINYTVTMENLDDVSNCYLAIHVNLPTSLYVNVDELADLQRLNENTVCSDGETNVEVFAENAGSQQVTICKYLNSKESNLILPLHQRYHAPLNNASYINVTIPKAKLLLGCEKRIAEYPVSKIDLCSPCVDLSIKWREVPYKINKDNYIWTIPVGDTSNKDLTIILTILSSIIGTIFVLRALWNSTSSS</sequence>
<dbReference type="GO" id="GO:0005789">
    <property type="term" value="C:endoplasmic reticulum membrane"/>
    <property type="evidence" value="ECO:0007669"/>
    <property type="project" value="UniProtKB-SubCell"/>
</dbReference>
<dbReference type="SMART" id="SM00780">
    <property type="entry name" value="PIG-X"/>
    <property type="match status" value="1"/>
</dbReference>
<evidence type="ECO:0000256" key="2">
    <source>
        <dbReference type="ARBA" id="ARBA00004687"/>
    </source>
</evidence>
<reference evidence="11 12" key="1">
    <citation type="submission" date="2020-08" db="EMBL/GenBank/DDBJ databases">
        <title>Aphidius gifuensis genome sequencing and assembly.</title>
        <authorList>
            <person name="Du Z."/>
        </authorList>
    </citation>
    <scope>NUCLEOTIDE SEQUENCE [LARGE SCALE GENOMIC DNA]</scope>
    <source>
        <strain evidence="11">YNYX2018</strain>
        <tissue evidence="11">Adults</tissue>
    </source>
</reference>
<comment type="similarity">
    <text evidence="3 10">Belongs to the PIGX family.</text>
</comment>
<evidence type="ECO:0000256" key="4">
    <source>
        <dbReference type="ARBA" id="ARBA00022502"/>
    </source>
</evidence>
<dbReference type="InterPro" id="IPR040039">
    <property type="entry name" value="PIGX"/>
</dbReference>
<organism evidence="11 12">
    <name type="scientific">Aphidius gifuensis</name>
    <name type="common">Parasitoid wasp</name>
    <dbReference type="NCBI Taxonomy" id="684658"/>
    <lineage>
        <taxon>Eukaryota</taxon>
        <taxon>Metazoa</taxon>
        <taxon>Ecdysozoa</taxon>
        <taxon>Arthropoda</taxon>
        <taxon>Hexapoda</taxon>
        <taxon>Insecta</taxon>
        <taxon>Pterygota</taxon>
        <taxon>Neoptera</taxon>
        <taxon>Endopterygota</taxon>
        <taxon>Hymenoptera</taxon>
        <taxon>Apocrita</taxon>
        <taxon>Ichneumonoidea</taxon>
        <taxon>Braconidae</taxon>
        <taxon>Aphidiinae</taxon>
        <taxon>Aphidius</taxon>
    </lineage>
</organism>
<dbReference type="Pfam" id="PF08320">
    <property type="entry name" value="PIG-X"/>
    <property type="match status" value="1"/>
</dbReference>
<feature type="transmembrane region" description="Helical" evidence="10">
    <location>
        <begin position="208"/>
        <end position="229"/>
    </location>
</feature>
<dbReference type="UniPathway" id="UPA00196"/>
<evidence type="ECO:0000256" key="5">
    <source>
        <dbReference type="ARBA" id="ARBA00022692"/>
    </source>
</evidence>
<evidence type="ECO:0000256" key="1">
    <source>
        <dbReference type="ARBA" id="ARBA00004389"/>
    </source>
</evidence>
<gene>
    <name evidence="11" type="ORF">HCN44_004617</name>
</gene>
<dbReference type="GO" id="GO:0006506">
    <property type="term" value="P:GPI anchor biosynthetic process"/>
    <property type="evidence" value="ECO:0007669"/>
    <property type="project" value="UniProtKB-UniPathway"/>
</dbReference>
<keyword evidence="10" id="KW-0732">Signal</keyword>
<evidence type="ECO:0000256" key="10">
    <source>
        <dbReference type="RuleBase" id="RU366056"/>
    </source>
</evidence>
<evidence type="ECO:0000256" key="3">
    <source>
        <dbReference type="ARBA" id="ARBA00010345"/>
    </source>
</evidence>
<dbReference type="PANTHER" id="PTHR28650:SF1">
    <property type="entry name" value="PHOSPHATIDYLINOSITOL-GLYCAN BIOSYNTHESIS CLASS X PROTEIN"/>
    <property type="match status" value="1"/>
</dbReference>
<dbReference type="OrthoDB" id="5546453at2759"/>
<keyword evidence="6 10" id="KW-0256">Endoplasmic reticulum</keyword>
<keyword evidence="7 10" id="KW-1133">Transmembrane helix</keyword>
<keyword evidence="5 10" id="KW-0812">Transmembrane</keyword>
<evidence type="ECO:0000256" key="8">
    <source>
        <dbReference type="ARBA" id="ARBA00023136"/>
    </source>
</evidence>
<dbReference type="EMBL" id="JACMRX010000002">
    <property type="protein sequence ID" value="KAF7995145.1"/>
    <property type="molecule type" value="Genomic_DNA"/>
</dbReference>
<protein>
    <recommendedName>
        <fullName evidence="10">Phosphatidylinositol-glycan biosynthesis class X protein</fullName>
    </recommendedName>
</protein>
<dbReference type="InterPro" id="IPR013233">
    <property type="entry name" value="PIG-X/PBN1"/>
</dbReference>
<evidence type="ECO:0000313" key="12">
    <source>
        <dbReference type="Proteomes" id="UP000639338"/>
    </source>
</evidence>
<keyword evidence="8 10" id="KW-0472">Membrane</keyword>
<feature type="chain" id="PRO_5033109110" description="Phosphatidylinositol-glycan biosynthesis class X protein" evidence="10">
    <location>
        <begin position="28"/>
        <end position="235"/>
    </location>
</feature>
<keyword evidence="4 10" id="KW-0337">GPI-anchor biosynthesis</keyword>
<dbReference type="PANTHER" id="PTHR28650">
    <property type="entry name" value="PHOSPHATIDYLINOSITOL-GLYCAN BIOSYNTHESIS CLASS X PROTEIN"/>
    <property type="match status" value="1"/>
</dbReference>
<comment type="subcellular location">
    <subcellularLocation>
        <location evidence="1 10">Endoplasmic reticulum membrane</location>
        <topology evidence="1 10">Single-pass membrane protein</topology>
    </subcellularLocation>
</comment>
<evidence type="ECO:0000313" key="11">
    <source>
        <dbReference type="EMBL" id="KAF7995145.1"/>
    </source>
</evidence>
<dbReference type="Proteomes" id="UP000639338">
    <property type="component" value="Unassembled WGS sequence"/>
</dbReference>
<comment type="caution">
    <text evidence="11">The sequence shown here is derived from an EMBL/GenBank/DDBJ whole genome shotgun (WGS) entry which is preliminary data.</text>
</comment>
<accession>A0A834XX59</accession>
<feature type="signal peptide" evidence="10">
    <location>
        <begin position="1"/>
        <end position="27"/>
    </location>
</feature>
<comment type="pathway">
    <text evidence="2 10">Glycolipid biosynthesis; glycosylphosphatidylinositol-anchor biosynthesis.</text>
</comment>
<comment type="function">
    <text evidence="10">Stabilizing subunit of the glycosylphosphatidylinositol-mannosyltransferase I complex which catalyzes the transfer of the first mannose, via an alpha-1,4 bond from a dolichol-phosphate-mannose (Dol-P-Man) to the glucosaminyl acyl phosphatidylinositol (GlcN-(acyl)PI) intermediate to generate alpha-D-Man-(1-&gt;4)-alpha-D-GlcN-(1-&gt;6)-(1-radyl,2-acyl-sn-glycero-3-phospho)-2-acyl-inositol and participates in the sixth step of the glycosylphosphatidylinositol-anchor biosynthesis. Probably acts by stabilizing the mannosyltransferase PIGM.</text>
</comment>